<dbReference type="Proteomes" id="UP000007755">
    <property type="component" value="Unassembled WGS sequence"/>
</dbReference>
<comment type="subcellular location">
    <subcellularLocation>
        <location evidence="1">Secreted</location>
    </subcellularLocation>
</comment>
<evidence type="ECO:0000313" key="6">
    <source>
        <dbReference type="Proteomes" id="UP000007755"/>
    </source>
</evidence>
<dbReference type="STRING" id="103372.F4WVB1"/>
<dbReference type="PROSITE" id="PS51257">
    <property type="entry name" value="PROKAR_LIPOPROTEIN"/>
    <property type="match status" value="1"/>
</dbReference>
<evidence type="ECO:0000313" key="5">
    <source>
        <dbReference type="EMBL" id="EGI61877.1"/>
    </source>
</evidence>
<dbReference type="GO" id="GO:0007608">
    <property type="term" value="P:sensory perception of smell"/>
    <property type="evidence" value="ECO:0007669"/>
    <property type="project" value="UniProtKB-ARBA"/>
</dbReference>
<dbReference type="CDD" id="cd23992">
    <property type="entry name" value="PBP_GOBP"/>
    <property type="match status" value="1"/>
</dbReference>
<sequence length="143" mass="16111">MRLLAVALGFLLQAWIVSCGTRPSFVSDQMIATAASVVNACQTQTGVATADIEAVRNGQWPETRQLKCYMYCLWEQFGLVDDKRELSLNGMLTFFQRIPAYRAEVEKAISECKGIAKGDNCEYAYAFNKCYAELSPREDLRFI</sequence>
<keyword evidence="3" id="KW-0964">Secreted</keyword>
<dbReference type="InParanoid" id="F4WVB1"/>
<dbReference type="eggNOG" id="ENOG502T9HI">
    <property type="taxonomic scope" value="Eukaryota"/>
</dbReference>
<evidence type="ECO:0000256" key="4">
    <source>
        <dbReference type="SAM" id="SignalP"/>
    </source>
</evidence>
<dbReference type="OrthoDB" id="5978988at2759"/>
<proteinExistence type="inferred from homology"/>
<dbReference type="AlphaFoldDB" id="F4WVB1"/>
<name>F4WVB1_ACREC</name>
<evidence type="ECO:0000256" key="3">
    <source>
        <dbReference type="ARBA" id="ARBA00022525"/>
    </source>
</evidence>
<evidence type="ECO:0000256" key="1">
    <source>
        <dbReference type="ARBA" id="ARBA00004613"/>
    </source>
</evidence>
<feature type="chain" id="PRO_5003318958" evidence="4">
    <location>
        <begin position="20"/>
        <end position="143"/>
    </location>
</feature>
<dbReference type="InterPro" id="IPR036728">
    <property type="entry name" value="PBP_GOBP_sf"/>
</dbReference>
<dbReference type="InterPro" id="IPR006170">
    <property type="entry name" value="PBP/GOBP"/>
</dbReference>
<gene>
    <name evidence="5" type="ORF">G5I_09778</name>
</gene>
<keyword evidence="4" id="KW-0732">Signal</keyword>
<dbReference type="PANTHER" id="PTHR21364:SF2">
    <property type="entry name" value="GENERAL ODORANT-BINDING PROTEIN 19A"/>
    <property type="match status" value="1"/>
</dbReference>
<accession>F4WVB1</accession>
<dbReference type="Pfam" id="PF01395">
    <property type="entry name" value="PBP_GOBP"/>
    <property type="match status" value="1"/>
</dbReference>
<evidence type="ECO:0000256" key="2">
    <source>
        <dbReference type="ARBA" id="ARBA00008098"/>
    </source>
</evidence>
<keyword evidence="6" id="KW-1185">Reference proteome</keyword>
<feature type="signal peptide" evidence="4">
    <location>
        <begin position="1"/>
        <end position="19"/>
    </location>
</feature>
<organism evidence="6">
    <name type="scientific">Acromyrmex echinatior</name>
    <name type="common">Panamanian leafcutter ant</name>
    <name type="synonym">Acromyrmex octospinosus echinatior</name>
    <dbReference type="NCBI Taxonomy" id="103372"/>
    <lineage>
        <taxon>Eukaryota</taxon>
        <taxon>Metazoa</taxon>
        <taxon>Ecdysozoa</taxon>
        <taxon>Arthropoda</taxon>
        <taxon>Hexapoda</taxon>
        <taxon>Insecta</taxon>
        <taxon>Pterygota</taxon>
        <taxon>Neoptera</taxon>
        <taxon>Endopterygota</taxon>
        <taxon>Hymenoptera</taxon>
        <taxon>Apocrita</taxon>
        <taxon>Aculeata</taxon>
        <taxon>Formicoidea</taxon>
        <taxon>Formicidae</taxon>
        <taxon>Myrmicinae</taxon>
        <taxon>Acromyrmex</taxon>
    </lineage>
</organism>
<dbReference type="PANTHER" id="PTHR21364">
    <property type="entry name" value="GENERAL ODORANT-BINDING PROTEIN 19A"/>
    <property type="match status" value="1"/>
</dbReference>
<dbReference type="EMBL" id="GL888384">
    <property type="protein sequence ID" value="EGI61877.1"/>
    <property type="molecule type" value="Genomic_DNA"/>
</dbReference>
<dbReference type="GO" id="GO:0005576">
    <property type="term" value="C:extracellular region"/>
    <property type="evidence" value="ECO:0007669"/>
    <property type="project" value="UniProtKB-SubCell"/>
</dbReference>
<dbReference type="SMART" id="SM00708">
    <property type="entry name" value="PhBP"/>
    <property type="match status" value="1"/>
</dbReference>
<protein>
    <submittedName>
        <fullName evidence="5">Pheromone-binding protein-related protein 1</fullName>
    </submittedName>
</protein>
<dbReference type="SUPFAM" id="SSF47565">
    <property type="entry name" value="Insect pheromone/odorant-binding proteins"/>
    <property type="match status" value="1"/>
</dbReference>
<comment type="similarity">
    <text evidence="2">Belongs to the PBP/GOBP family.</text>
</comment>
<dbReference type="GO" id="GO:0005549">
    <property type="term" value="F:odorant binding"/>
    <property type="evidence" value="ECO:0007669"/>
    <property type="project" value="InterPro"/>
</dbReference>
<dbReference type="FunFam" id="1.10.238.20:FF:000001">
    <property type="entry name" value="General odorant-binding protein lush"/>
    <property type="match status" value="1"/>
</dbReference>
<dbReference type="Gene3D" id="1.10.238.20">
    <property type="entry name" value="Pheromone/general odorant binding protein domain"/>
    <property type="match status" value="1"/>
</dbReference>
<reference evidence="5" key="1">
    <citation type="submission" date="2011-02" db="EMBL/GenBank/DDBJ databases">
        <title>The genome of the leaf-cutting ant Acromyrmex echinatior suggests key adaptations to social evolution and fungus farming.</title>
        <authorList>
            <person name="Nygaard S."/>
            <person name="Zhang G."/>
        </authorList>
    </citation>
    <scope>NUCLEOTIDE SEQUENCE</scope>
</reference>